<dbReference type="Pfam" id="PF09388">
    <property type="entry name" value="SpoOE-like"/>
    <property type="match status" value="1"/>
</dbReference>
<dbReference type="AlphaFoldDB" id="A0A1W1XWH0"/>
<reference evidence="1 2" key="1">
    <citation type="submission" date="2017-04" db="EMBL/GenBank/DDBJ databases">
        <authorList>
            <person name="Afonso C.L."/>
            <person name="Miller P.J."/>
            <person name="Scott M.A."/>
            <person name="Spackman E."/>
            <person name="Goraichik I."/>
            <person name="Dimitrov K.M."/>
            <person name="Suarez D.L."/>
            <person name="Swayne D.E."/>
        </authorList>
    </citation>
    <scope>NUCLEOTIDE SEQUENCE [LARGE SCALE GENOMIC DNA]</scope>
    <source>
        <strain evidence="1 2">DSM 12555</strain>
    </source>
</reference>
<sequence length="47" mass="5582">MSLKEEIEVLRDLLNNMIENEDKLSKSNIVDLSQRLDKLIELYYKGK</sequence>
<dbReference type="InterPro" id="IPR018540">
    <property type="entry name" value="Spo0E-like"/>
</dbReference>
<gene>
    <name evidence="1" type="ORF">SAMN02745134_03451</name>
</gene>
<evidence type="ECO:0000313" key="2">
    <source>
        <dbReference type="Proteomes" id="UP000192468"/>
    </source>
</evidence>
<name>A0A1W1XWH0_9CLOT</name>
<accession>A0A1W1XWH0</accession>
<dbReference type="EMBL" id="FWXH01000023">
    <property type="protein sequence ID" value="SMC28276.1"/>
    <property type="molecule type" value="Genomic_DNA"/>
</dbReference>
<dbReference type="Proteomes" id="UP000192468">
    <property type="component" value="Unassembled WGS sequence"/>
</dbReference>
<dbReference type="GO" id="GO:0043937">
    <property type="term" value="P:regulation of sporulation"/>
    <property type="evidence" value="ECO:0007669"/>
    <property type="project" value="InterPro"/>
</dbReference>
<proteinExistence type="predicted"/>
<dbReference type="GO" id="GO:0046983">
    <property type="term" value="F:protein dimerization activity"/>
    <property type="evidence" value="ECO:0007669"/>
    <property type="project" value="InterPro"/>
</dbReference>
<dbReference type="SUPFAM" id="SSF140500">
    <property type="entry name" value="BAS1536-like"/>
    <property type="match status" value="1"/>
</dbReference>
<dbReference type="Gene3D" id="4.10.280.10">
    <property type="entry name" value="Helix-loop-helix DNA-binding domain"/>
    <property type="match status" value="1"/>
</dbReference>
<dbReference type="RefSeq" id="WP_084117454.1">
    <property type="nucleotide sequence ID" value="NZ_FWXH01000023.1"/>
</dbReference>
<keyword evidence="2" id="KW-1185">Reference proteome</keyword>
<evidence type="ECO:0000313" key="1">
    <source>
        <dbReference type="EMBL" id="SMC28276.1"/>
    </source>
</evidence>
<dbReference type="InterPro" id="IPR037208">
    <property type="entry name" value="Spo0E-like_sf"/>
</dbReference>
<dbReference type="OrthoDB" id="1937197at2"/>
<dbReference type="InterPro" id="IPR036638">
    <property type="entry name" value="HLH_DNA-bd_sf"/>
</dbReference>
<protein>
    <submittedName>
        <fullName evidence="1">Spo0E like sporulation regulatory protein</fullName>
    </submittedName>
</protein>
<organism evidence="1 2">
    <name type="scientific">Clostridium acidisoli DSM 12555</name>
    <dbReference type="NCBI Taxonomy" id="1121291"/>
    <lineage>
        <taxon>Bacteria</taxon>
        <taxon>Bacillati</taxon>
        <taxon>Bacillota</taxon>
        <taxon>Clostridia</taxon>
        <taxon>Eubacteriales</taxon>
        <taxon>Clostridiaceae</taxon>
        <taxon>Clostridium</taxon>
    </lineage>
</organism>